<keyword evidence="3" id="KW-1185">Reference proteome</keyword>
<name>A0A8S4QXL6_9NEOP</name>
<proteinExistence type="predicted"/>
<dbReference type="PANTHER" id="PTHR33332">
    <property type="entry name" value="REVERSE TRANSCRIPTASE DOMAIN-CONTAINING PROTEIN"/>
    <property type="match status" value="1"/>
</dbReference>
<accession>A0A8S4QXL6</accession>
<organism evidence="2 3">
    <name type="scientific">Pararge aegeria aegeria</name>
    <dbReference type="NCBI Taxonomy" id="348720"/>
    <lineage>
        <taxon>Eukaryota</taxon>
        <taxon>Metazoa</taxon>
        <taxon>Ecdysozoa</taxon>
        <taxon>Arthropoda</taxon>
        <taxon>Hexapoda</taxon>
        <taxon>Insecta</taxon>
        <taxon>Pterygota</taxon>
        <taxon>Neoptera</taxon>
        <taxon>Endopterygota</taxon>
        <taxon>Lepidoptera</taxon>
        <taxon>Glossata</taxon>
        <taxon>Ditrysia</taxon>
        <taxon>Papilionoidea</taxon>
        <taxon>Nymphalidae</taxon>
        <taxon>Satyrinae</taxon>
        <taxon>Satyrini</taxon>
        <taxon>Parargina</taxon>
        <taxon>Pararge</taxon>
    </lineage>
</organism>
<dbReference type="Proteomes" id="UP000838756">
    <property type="component" value="Unassembled WGS sequence"/>
</dbReference>
<protein>
    <submittedName>
        <fullName evidence="2">Jg23518 protein</fullName>
    </submittedName>
</protein>
<dbReference type="InterPro" id="IPR000477">
    <property type="entry name" value="RT_dom"/>
</dbReference>
<gene>
    <name evidence="2" type="primary">jg23518</name>
    <name evidence="2" type="ORF">PAEG_LOCUS7432</name>
</gene>
<reference evidence="2" key="1">
    <citation type="submission" date="2022-03" db="EMBL/GenBank/DDBJ databases">
        <authorList>
            <person name="Lindestad O."/>
        </authorList>
    </citation>
    <scope>NUCLEOTIDE SEQUENCE</scope>
</reference>
<evidence type="ECO:0000259" key="1">
    <source>
        <dbReference type="PROSITE" id="PS50878"/>
    </source>
</evidence>
<dbReference type="GO" id="GO:0071897">
    <property type="term" value="P:DNA biosynthetic process"/>
    <property type="evidence" value="ECO:0007669"/>
    <property type="project" value="UniProtKB-ARBA"/>
</dbReference>
<dbReference type="OrthoDB" id="426210at2759"/>
<dbReference type="EMBL" id="CAKXAJ010021926">
    <property type="protein sequence ID" value="CAH2226737.1"/>
    <property type="molecule type" value="Genomic_DNA"/>
</dbReference>
<dbReference type="CDD" id="cd01650">
    <property type="entry name" value="RT_nLTR_like"/>
    <property type="match status" value="1"/>
</dbReference>
<dbReference type="Pfam" id="PF00078">
    <property type="entry name" value="RVT_1"/>
    <property type="match status" value="1"/>
</dbReference>
<evidence type="ECO:0000313" key="2">
    <source>
        <dbReference type="EMBL" id="CAH2226737.1"/>
    </source>
</evidence>
<evidence type="ECO:0000313" key="3">
    <source>
        <dbReference type="Proteomes" id="UP000838756"/>
    </source>
</evidence>
<sequence>MIFNKSLIDGQFPDIWKEIRIVPVYKSGKQKDVKNYRPISIISTMAKAFESLVYQHMYTHLKNYVRDKQHGFMCKRSTNTNLLLHVTNIAECIDHGYQMDAIYADFSKAFDKVNHRLLLSKLQANGISDSLLKWSKSYLVNRKSRVVINGHQSEVFIAESGVPQGSNLGPLFFNIFINDITDIFFNSNASLFADDLKLTRIVHCDNDIKLLQEDLSRLNDWCNTNKMFLNVDKCYHIKFTRNKNTLLSVYDIDDRQLTEVSMIRDLGVVLDSKLTFVPHIDKTLDLANKSLGFVLRTSKNFKRCATIIRLAKQS</sequence>
<comment type="caution">
    <text evidence="2">The sequence shown here is derived from an EMBL/GenBank/DDBJ whole genome shotgun (WGS) entry which is preliminary data.</text>
</comment>
<feature type="domain" description="Reverse transcriptase" evidence="1">
    <location>
        <begin position="5"/>
        <end position="270"/>
    </location>
</feature>
<dbReference type="InterPro" id="IPR043502">
    <property type="entry name" value="DNA/RNA_pol_sf"/>
</dbReference>
<dbReference type="PROSITE" id="PS50878">
    <property type="entry name" value="RT_POL"/>
    <property type="match status" value="1"/>
</dbReference>
<dbReference type="AlphaFoldDB" id="A0A8S4QXL6"/>
<dbReference type="SUPFAM" id="SSF56672">
    <property type="entry name" value="DNA/RNA polymerases"/>
    <property type="match status" value="1"/>
</dbReference>